<dbReference type="InterPro" id="IPR053227">
    <property type="entry name" value="TRPL-trafficking_regulator"/>
</dbReference>
<dbReference type="PANTHER" id="PTHR34932">
    <property type="entry name" value="TRPL TRANSLOCATION DEFECT PROTEIN 14"/>
    <property type="match status" value="1"/>
</dbReference>
<evidence type="ECO:0000313" key="2">
    <source>
        <dbReference type="EMBL" id="KKW37150.1"/>
    </source>
</evidence>
<dbReference type="Gene3D" id="3.40.50.300">
    <property type="entry name" value="P-loop containing nucleotide triphosphate hydrolases"/>
    <property type="match status" value="1"/>
</dbReference>
<accession>A0A0G1Y1Z6</accession>
<organism evidence="2 3">
    <name type="scientific">Candidatus Giovannonibacteria bacterium GW2011_GWA2_53_7</name>
    <dbReference type="NCBI Taxonomy" id="1618650"/>
    <lineage>
        <taxon>Bacteria</taxon>
        <taxon>Candidatus Giovannoniibacteriota</taxon>
    </lineage>
</organism>
<dbReference type="GO" id="GO:0005525">
    <property type="term" value="F:GTP binding"/>
    <property type="evidence" value="ECO:0007669"/>
    <property type="project" value="TreeGrafter"/>
</dbReference>
<reference evidence="2 3" key="1">
    <citation type="journal article" date="2015" name="Nature">
        <title>rRNA introns, odd ribosomes, and small enigmatic genomes across a large radiation of phyla.</title>
        <authorList>
            <person name="Brown C.T."/>
            <person name="Hug L.A."/>
            <person name="Thomas B.C."/>
            <person name="Sharon I."/>
            <person name="Castelle C.J."/>
            <person name="Singh A."/>
            <person name="Wilkins M.J."/>
            <person name="Williams K.H."/>
            <person name="Banfield J.F."/>
        </authorList>
    </citation>
    <scope>NUCLEOTIDE SEQUENCE [LARGE SCALE GENOMIC DNA]</scope>
</reference>
<protein>
    <recommendedName>
        <fullName evidence="1">NadR/Ttd14 AAA domain-containing protein</fullName>
    </recommendedName>
</protein>
<dbReference type="EMBL" id="LCRM01000002">
    <property type="protein sequence ID" value="KKW37150.1"/>
    <property type="molecule type" value="Genomic_DNA"/>
</dbReference>
<dbReference type="Proteomes" id="UP000034290">
    <property type="component" value="Unassembled WGS sequence"/>
</dbReference>
<dbReference type="InterPro" id="IPR038727">
    <property type="entry name" value="NadR/Ttd14_AAA_dom"/>
</dbReference>
<evidence type="ECO:0000313" key="3">
    <source>
        <dbReference type="Proteomes" id="UP000034290"/>
    </source>
</evidence>
<dbReference type="GO" id="GO:0070300">
    <property type="term" value="F:phosphatidic acid binding"/>
    <property type="evidence" value="ECO:0007669"/>
    <property type="project" value="TreeGrafter"/>
</dbReference>
<comment type="caution">
    <text evidence="2">The sequence shown here is derived from an EMBL/GenBank/DDBJ whole genome shotgun (WGS) entry which is preliminary data.</text>
</comment>
<evidence type="ECO:0000259" key="1">
    <source>
        <dbReference type="Pfam" id="PF13521"/>
    </source>
</evidence>
<dbReference type="Pfam" id="PF13521">
    <property type="entry name" value="AAA_28"/>
    <property type="match status" value="1"/>
</dbReference>
<dbReference type="SUPFAM" id="SSF52540">
    <property type="entry name" value="P-loop containing nucleoside triphosphate hydrolases"/>
    <property type="match status" value="1"/>
</dbReference>
<dbReference type="InterPro" id="IPR027417">
    <property type="entry name" value="P-loop_NTPase"/>
</dbReference>
<dbReference type="AlphaFoldDB" id="A0A0G1Y1Z6"/>
<dbReference type="PANTHER" id="PTHR34932:SF1">
    <property type="entry name" value="TRPL TRANSLOCATION DEFECT PROTEIN 14"/>
    <property type="match status" value="1"/>
</dbReference>
<sequence length="171" mass="19109">MKKILKIVLPGGPGGGKTSAKPFLAKRFVERGYYPLFVPEAASILLEGGVTFRDGTLSPREFQGQIMDLICALEAQFEFAAHALAHPKPVIVCDRGLMDGRAYVTEELFWETAHVRNFDVYTMRDARYHAVFHLRTAALGAEEFYIEGKLELLWKNICHFLGEVPPPTSAP</sequence>
<feature type="domain" description="NadR/Ttd14 AAA" evidence="1">
    <location>
        <begin position="6"/>
        <end position="138"/>
    </location>
</feature>
<dbReference type="GO" id="GO:0035091">
    <property type="term" value="F:phosphatidylinositol binding"/>
    <property type="evidence" value="ECO:0007669"/>
    <property type="project" value="TreeGrafter"/>
</dbReference>
<name>A0A0G1Y1Z6_9BACT</name>
<gene>
    <name evidence="2" type="ORF">UY81_C0002G0008</name>
</gene>
<proteinExistence type="predicted"/>